<name>A0A1Q9JJS9_9FIRM</name>
<reference evidence="2 3" key="1">
    <citation type="journal article" date="2016" name="Appl. Environ. Microbiol.">
        <title>Function and Phylogeny of Bacterial Butyryl Coenzyme A:Acetate Transferases and Their Diversity in the Proximal Colon of Swine.</title>
        <authorList>
            <person name="Trachsel J."/>
            <person name="Bayles D.O."/>
            <person name="Looft T."/>
            <person name="Levine U.Y."/>
            <person name="Allen H.K."/>
        </authorList>
    </citation>
    <scope>NUCLEOTIDE SEQUENCE [LARGE SCALE GENOMIC DNA]</scope>
    <source>
        <strain evidence="2 3">68-3-10</strain>
    </source>
</reference>
<dbReference type="AlphaFoldDB" id="A0A1Q9JJS9"/>
<organism evidence="2 3">
    <name type="scientific">Hornefia porci</name>
    <dbReference type="NCBI Taxonomy" id="2652292"/>
    <lineage>
        <taxon>Bacteria</taxon>
        <taxon>Bacillati</taxon>
        <taxon>Bacillota</taxon>
        <taxon>Clostridia</taxon>
        <taxon>Peptostreptococcales</taxon>
        <taxon>Anaerovoracaceae</taxon>
        <taxon>Hornefia</taxon>
    </lineage>
</organism>
<feature type="region of interest" description="Disordered" evidence="1">
    <location>
        <begin position="1"/>
        <end position="33"/>
    </location>
</feature>
<evidence type="ECO:0000313" key="3">
    <source>
        <dbReference type="Proteomes" id="UP000187404"/>
    </source>
</evidence>
<dbReference type="STRING" id="1261640.BHK98_10350"/>
<sequence>MYRRSRIRLPPNPATAGYSRERQGNPATGRPLHFLPLKRRTTTVQEIRERSECRRFNFGKHIFFNSG</sequence>
<protein>
    <submittedName>
        <fullName evidence="2">Uncharacterized protein</fullName>
    </submittedName>
</protein>
<dbReference type="Proteomes" id="UP000187404">
    <property type="component" value="Unassembled WGS sequence"/>
</dbReference>
<evidence type="ECO:0000256" key="1">
    <source>
        <dbReference type="SAM" id="MobiDB-lite"/>
    </source>
</evidence>
<gene>
    <name evidence="2" type="ORF">BHK98_10350</name>
</gene>
<proteinExistence type="predicted"/>
<comment type="caution">
    <text evidence="2">The sequence shown here is derived from an EMBL/GenBank/DDBJ whole genome shotgun (WGS) entry which is preliminary data.</text>
</comment>
<evidence type="ECO:0000313" key="2">
    <source>
        <dbReference type="EMBL" id="OLR56436.1"/>
    </source>
</evidence>
<dbReference type="EMBL" id="MJIE01000001">
    <property type="protein sequence ID" value="OLR56436.1"/>
    <property type="molecule type" value="Genomic_DNA"/>
</dbReference>
<keyword evidence="3" id="KW-1185">Reference proteome</keyword>
<accession>A0A1Q9JJS9</accession>